<comment type="similarity">
    <text evidence="2 12">Belongs to the short-chain dehydrogenases/reductases (SDR) family.</text>
</comment>
<protein>
    <recommendedName>
        <fullName evidence="3 12">3-oxoacyl-[acyl-carrier-protein] reductase</fullName>
        <ecNumber evidence="3 12">1.1.1.100</ecNumber>
    </recommendedName>
</protein>
<dbReference type="Gene3D" id="3.40.50.720">
    <property type="entry name" value="NAD(P)-binding Rossmann-like Domain"/>
    <property type="match status" value="1"/>
</dbReference>
<dbReference type="PANTHER" id="PTHR42879:SF2">
    <property type="entry name" value="3-OXOACYL-[ACYL-CARRIER-PROTEIN] REDUCTASE FABG"/>
    <property type="match status" value="1"/>
</dbReference>
<dbReference type="EC" id="1.1.1.100" evidence="3 12"/>
<dbReference type="InterPro" id="IPR020904">
    <property type="entry name" value="Sc_DH/Rdtase_CS"/>
</dbReference>
<dbReference type="NCBIfam" id="NF009466">
    <property type="entry name" value="PRK12826.1-2"/>
    <property type="match status" value="1"/>
</dbReference>
<dbReference type="PRINTS" id="PR00081">
    <property type="entry name" value="GDHRDH"/>
</dbReference>
<feature type="active site" description="Proton acceptor" evidence="10">
    <location>
        <position position="154"/>
    </location>
</feature>
<dbReference type="GO" id="GO:0030497">
    <property type="term" value="P:fatty acid elongation"/>
    <property type="evidence" value="ECO:0007669"/>
    <property type="project" value="UniProtKB-ARBA"/>
</dbReference>
<dbReference type="GO" id="GO:0004316">
    <property type="term" value="F:3-oxoacyl-[acyl-carrier-protein] reductase (NADPH) activity"/>
    <property type="evidence" value="ECO:0007669"/>
    <property type="project" value="UniProtKB-UniRule"/>
</dbReference>
<feature type="binding site" evidence="11">
    <location>
        <position position="187"/>
    </location>
    <ligand>
        <name>NADP(+)</name>
        <dbReference type="ChEBI" id="CHEBI:58349"/>
    </ligand>
</feature>
<name>A0A7S8FC89_9BACT</name>
<dbReference type="InterPro" id="IPR036291">
    <property type="entry name" value="NAD(P)-bd_dom_sf"/>
</dbReference>
<proteinExistence type="inferred from homology"/>
<evidence type="ECO:0000256" key="1">
    <source>
        <dbReference type="ARBA" id="ARBA00005194"/>
    </source>
</evidence>
<evidence type="ECO:0000256" key="8">
    <source>
        <dbReference type="ARBA" id="ARBA00023098"/>
    </source>
</evidence>
<keyword evidence="5 12" id="KW-0276">Fatty acid metabolism</keyword>
<accession>A0A7S8FC89</accession>
<feature type="binding site" evidence="11">
    <location>
        <begin position="62"/>
        <end position="63"/>
    </location>
    <ligand>
        <name>NADP(+)</name>
        <dbReference type="ChEBI" id="CHEBI:58349"/>
    </ligand>
</feature>
<dbReference type="EMBL" id="CP047423">
    <property type="protein sequence ID" value="QPD03176.1"/>
    <property type="molecule type" value="Genomic_DNA"/>
</dbReference>
<dbReference type="InterPro" id="IPR057326">
    <property type="entry name" value="KR_dom"/>
</dbReference>
<feature type="binding site" evidence="11">
    <location>
        <position position="89"/>
    </location>
    <ligand>
        <name>NADP(+)</name>
        <dbReference type="ChEBI" id="CHEBI:58349"/>
    </ligand>
</feature>
<dbReference type="NCBIfam" id="NF005559">
    <property type="entry name" value="PRK07231.1"/>
    <property type="match status" value="1"/>
</dbReference>
<evidence type="ECO:0000256" key="7">
    <source>
        <dbReference type="ARBA" id="ARBA00023002"/>
    </source>
</evidence>
<dbReference type="SMART" id="SM00822">
    <property type="entry name" value="PKS_KR"/>
    <property type="match status" value="1"/>
</dbReference>
<dbReference type="UniPathway" id="UPA00094"/>
<feature type="domain" description="Ketoreductase" evidence="13">
    <location>
        <begin position="6"/>
        <end position="189"/>
    </location>
</feature>
<keyword evidence="7 12" id="KW-0560">Oxidoreductase</keyword>
<organism evidence="14 15">
    <name type="scientific">Candidatus Nitrospira kreftii</name>
    <dbReference type="NCBI Taxonomy" id="2652173"/>
    <lineage>
        <taxon>Bacteria</taxon>
        <taxon>Pseudomonadati</taxon>
        <taxon>Nitrospirota</taxon>
        <taxon>Nitrospiria</taxon>
        <taxon>Nitrospirales</taxon>
        <taxon>Nitrospiraceae</taxon>
        <taxon>Nitrospira</taxon>
    </lineage>
</organism>
<dbReference type="CDD" id="cd05333">
    <property type="entry name" value="BKR_SDR_c"/>
    <property type="match status" value="1"/>
</dbReference>
<dbReference type="PRINTS" id="PR00080">
    <property type="entry name" value="SDRFAMILY"/>
</dbReference>
<evidence type="ECO:0000256" key="4">
    <source>
        <dbReference type="ARBA" id="ARBA00022516"/>
    </source>
</evidence>
<keyword evidence="9 12" id="KW-0275">Fatty acid biosynthesis</keyword>
<dbReference type="SUPFAM" id="SSF51735">
    <property type="entry name" value="NAD(P)-binding Rossmann-fold domains"/>
    <property type="match status" value="1"/>
</dbReference>
<evidence type="ECO:0000256" key="2">
    <source>
        <dbReference type="ARBA" id="ARBA00006484"/>
    </source>
</evidence>
<evidence type="ECO:0000256" key="12">
    <source>
        <dbReference type="RuleBase" id="RU366074"/>
    </source>
</evidence>
<evidence type="ECO:0000256" key="10">
    <source>
        <dbReference type="PIRSR" id="PIRSR611284-1"/>
    </source>
</evidence>
<dbReference type="FunFam" id="3.40.50.720:FF:000037">
    <property type="entry name" value="3-oxoacyl-[acyl-carrier-protein] reductase FabG"/>
    <property type="match status" value="1"/>
</dbReference>
<dbReference type="NCBIfam" id="TIGR01830">
    <property type="entry name" value="3oxo_ACP_reduc"/>
    <property type="match status" value="1"/>
</dbReference>
<dbReference type="Proteomes" id="UP000593737">
    <property type="component" value="Chromosome"/>
</dbReference>
<sequence length="247" mass="26030">MSLQGKTAIVTGAAQGIGRAIAENLAQAGADIAVADLDPGRSLETVGAIEKRGRKALNLKVNVADTNDTKAMVEQVIKAWGKIDILVNNAGITRDGLLLRMKEEDWNLVIQINLNGTFNCTKAVLQPMTKQRYGRIVNIASIVGVIGNAGQANYSASKAAVIGFTKTVGREYASRNVTVNAVAPGFIDTAMTHGLPTDVKDTLLKQIPLGRLGTPGDVAAAVRFLVSEEAAYITGHVLHVNGGMLMV</sequence>
<comment type="subunit">
    <text evidence="12">Homotetramer.</text>
</comment>
<evidence type="ECO:0000256" key="5">
    <source>
        <dbReference type="ARBA" id="ARBA00022832"/>
    </source>
</evidence>
<keyword evidence="6 11" id="KW-0521">NADP</keyword>
<reference evidence="14 15" key="1">
    <citation type="journal article" date="2020" name="ISME J.">
        <title>Enrichment and physiological characterization of a novel comammox Nitrospira indicates ammonium inhibition of complete nitrification.</title>
        <authorList>
            <person name="Sakoula D."/>
            <person name="Koch H."/>
            <person name="Frank J."/>
            <person name="Jetten M.S.M."/>
            <person name="van Kessel M.A.H.J."/>
            <person name="Lucker S."/>
        </authorList>
    </citation>
    <scope>NUCLEOTIDE SEQUENCE [LARGE SCALE GENOMIC DNA]</scope>
    <source>
        <strain evidence="14">Comreactor17</strain>
    </source>
</reference>
<keyword evidence="8 12" id="KW-0443">Lipid metabolism</keyword>
<comment type="catalytic activity">
    <reaction evidence="12">
        <text>a (3R)-hydroxyacyl-[ACP] + NADP(+) = a 3-oxoacyl-[ACP] + NADPH + H(+)</text>
        <dbReference type="Rhea" id="RHEA:17397"/>
        <dbReference type="Rhea" id="RHEA-COMP:9916"/>
        <dbReference type="Rhea" id="RHEA-COMP:9945"/>
        <dbReference type="ChEBI" id="CHEBI:15378"/>
        <dbReference type="ChEBI" id="CHEBI:57783"/>
        <dbReference type="ChEBI" id="CHEBI:58349"/>
        <dbReference type="ChEBI" id="CHEBI:78776"/>
        <dbReference type="ChEBI" id="CHEBI:78827"/>
        <dbReference type="EC" id="1.1.1.100"/>
    </reaction>
</comment>
<comment type="function">
    <text evidence="12">Catalyzes the NADPH-dependent reduction of beta-ketoacyl-ACP substrates to beta-hydroxyacyl-ACP products, the first reductive step in the elongation cycle of fatty acid biosynthesis.</text>
</comment>
<evidence type="ECO:0000313" key="15">
    <source>
        <dbReference type="Proteomes" id="UP000593737"/>
    </source>
</evidence>
<comment type="pathway">
    <text evidence="1 12">Lipid metabolism; fatty acid biosynthesis.</text>
</comment>
<evidence type="ECO:0000256" key="11">
    <source>
        <dbReference type="PIRSR" id="PIRSR611284-2"/>
    </source>
</evidence>
<dbReference type="InterPro" id="IPR050259">
    <property type="entry name" value="SDR"/>
</dbReference>
<dbReference type="KEGG" id="nkf:Nkreftii_000950"/>
<dbReference type="Pfam" id="PF13561">
    <property type="entry name" value="adh_short_C2"/>
    <property type="match status" value="1"/>
</dbReference>
<evidence type="ECO:0000256" key="3">
    <source>
        <dbReference type="ARBA" id="ARBA00012948"/>
    </source>
</evidence>
<evidence type="ECO:0000259" key="13">
    <source>
        <dbReference type="SMART" id="SM00822"/>
    </source>
</evidence>
<dbReference type="PROSITE" id="PS00061">
    <property type="entry name" value="ADH_SHORT"/>
    <property type="match status" value="1"/>
</dbReference>
<dbReference type="NCBIfam" id="NF004198">
    <property type="entry name" value="PRK05653.1-3"/>
    <property type="match status" value="1"/>
</dbReference>
<dbReference type="InterPro" id="IPR002347">
    <property type="entry name" value="SDR_fam"/>
</dbReference>
<evidence type="ECO:0000256" key="9">
    <source>
        <dbReference type="ARBA" id="ARBA00023160"/>
    </source>
</evidence>
<gene>
    <name evidence="14" type="ORF">Nkreftii_000950</name>
</gene>
<feature type="binding site" evidence="11">
    <location>
        <begin position="154"/>
        <end position="158"/>
    </location>
    <ligand>
        <name>NADP(+)</name>
        <dbReference type="ChEBI" id="CHEBI:58349"/>
    </ligand>
</feature>
<evidence type="ECO:0000313" key="14">
    <source>
        <dbReference type="EMBL" id="QPD03176.1"/>
    </source>
</evidence>
<dbReference type="AlphaFoldDB" id="A0A7S8FC89"/>
<dbReference type="PANTHER" id="PTHR42879">
    <property type="entry name" value="3-OXOACYL-(ACYL-CARRIER-PROTEIN) REDUCTASE"/>
    <property type="match status" value="1"/>
</dbReference>
<dbReference type="InterPro" id="IPR011284">
    <property type="entry name" value="3oxo_ACP_reduc"/>
</dbReference>
<keyword evidence="4 12" id="KW-0444">Lipid biosynthesis</keyword>
<evidence type="ECO:0000256" key="6">
    <source>
        <dbReference type="ARBA" id="ARBA00022857"/>
    </source>
</evidence>
<dbReference type="GO" id="GO:0051287">
    <property type="term" value="F:NAD binding"/>
    <property type="evidence" value="ECO:0007669"/>
    <property type="project" value="UniProtKB-UniRule"/>
</dbReference>